<organism evidence="2 3">
    <name type="scientific">SAR86 cluster bacterium</name>
    <dbReference type="NCBI Taxonomy" id="2030880"/>
    <lineage>
        <taxon>Bacteria</taxon>
        <taxon>Pseudomonadati</taxon>
        <taxon>Pseudomonadota</taxon>
        <taxon>Gammaproteobacteria</taxon>
        <taxon>SAR86 cluster</taxon>
    </lineage>
</organism>
<keyword evidence="3" id="KW-1185">Reference proteome</keyword>
<dbReference type="AlphaFoldDB" id="A0A9Q8TXV0"/>
<feature type="transmembrane region" description="Helical" evidence="1">
    <location>
        <begin position="56"/>
        <end position="75"/>
    </location>
</feature>
<name>A0A9Q8TXV0_9GAMM</name>
<keyword evidence="1" id="KW-1133">Transmembrane helix</keyword>
<accession>A0A9Q8TXV0</accession>
<gene>
    <name evidence="2" type="ORF">M9B40_04550</name>
</gene>
<protein>
    <submittedName>
        <fullName evidence="2">Uncharacterized protein</fullName>
    </submittedName>
</protein>
<evidence type="ECO:0000313" key="3">
    <source>
        <dbReference type="Proteomes" id="UP001056381"/>
    </source>
</evidence>
<keyword evidence="1" id="KW-0812">Transmembrane</keyword>
<reference evidence="2" key="1">
    <citation type="submission" date="2022-05" db="EMBL/GenBank/DDBJ databases">
        <title>Single-amplified genomics reveal most streamlined microbe among free-living bacteria.</title>
        <authorList>
            <person name="Roda-Garcia J."/>
            <person name="Haro-Moreno J.M."/>
            <person name="Rodriguez-Valera F."/>
            <person name="Almagro-Moreno S."/>
            <person name="Lopez-Perez M."/>
        </authorList>
    </citation>
    <scope>NUCLEOTIDE SEQUENCE</scope>
    <source>
        <strain evidence="2">TMED112-D2-2</strain>
    </source>
</reference>
<evidence type="ECO:0000256" key="1">
    <source>
        <dbReference type="SAM" id="Phobius"/>
    </source>
</evidence>
<keyword evidence="1" id="KW-0472">Membrane</keyword>
<dbReference type="Proteomes" id="UP001056381">
    <property type="component" value="Chromosome"/>
</dbReference>
<sequence length="103" mass="11869">MLFDIKKNLEKIALSLSNETKANENMLHAYFDYLETGNEDALDSANTQFRENLKSAGLGILLIIPFSPVTIPFFIRLAKKHQVDIIPNWYKKLDLNNDENKLE</sequence>
<dbReference type="EMBL" id="CP097966">
    <property type="protein sequence ID" value="URQ62996.1"/>
    <property type="molecule type" value="Genomic_DNA"/>
</dbReference>
<evidence type="ECO:0000313" key="2">
    <source>
        <dbReference type="EMBL" id="URQ62996.1"/>
    </source>
</evidence>
<proteinExistence type="predicted"/>